<evidence type="ECO:0000313" key="2">
    <source>
        <dbReference type="EMBL" id="KXN66640.1"/>
    </source>
</evidence>
<keyword evidence="1" id="KW-1133">Transmembrane helix</keyword>
<dbReference type="AlphaFoldDB" id="A0A137NV36"/>
<feature type="transmembrane region" description="Helical" evidence="1">
    <location>
        <begin position="266"/>
        <end position="286"/>
    </location>
</feature>
<feature type="transmembrane region" description="Helical" evidence="1">
    <location>
        <begin position="227"/>
        <end position="245"/>
    </location>
</feature>
<reference evidence="2 3" key="1">
    <citation type="journal article" date="2015" name="Genome Biol. Evol.">
        <title>Phylogenomic analyses indicate that early fungi evolved digesting cell walls of algal ancestors of land plants.</title>
        <authorList>
            <person name="Chang Y."/>
            <person name="Wang S."/>
            <person name="Sekimoto S."/>
            <person name="Aerts A.L."/>
            <person name="Choi C."/>
            <person name="Clum A."/>
            <person name="LaButti K.M."/>
            <person name="Lindquist E.A."/>
            <person name="Yee Ngan C."/>
            <person name="Ohm R.A."/>
            <person name="Salamov A.A."/>
            <person name="Grigoriev I.V."/>
            <person name="Spatafora J.W."/>
            <person name="Berbee M.L."/>
        </authorList>
    </citation>
    <scope>NUCLEOTIDE SEQUENCE [LARGE SCALE GENOMIC DNA]</scope>
    <source>
        <strain evidence="2 3">NRRL 28638</strain>
    </source>
</reference>
<accession>A0A137NV36</accession>
<evidence type="ECO:0000313" key="3">
    <source>
        <dbReference type="Proteomes" id="UP000070444"/>
    </source>
</evidence>
<name>A0A137NV36_CONC2</name>
<protein>
    <submittedName>
        <fullName evidence="2">Uncharacterized protein</fullName>
    </submittedName>
</protein>
<evidence type="ECO:0000256" key="1">
    <source>
        <dbReference type="SAM" id="Phobius"/>
    </source>
</evidence>
<dbReference type="STRING" id="796925.A0A137NV36"/>
<organism evidence="2 3">
    <name type="scientific">Conidiobolus coronatus (strain ATCC 28846 / CBS 209.66 / NRRL 28638)</name>
    <name type="common">Delacroixia coronata</name>
    <dbReference type="NCBI Taxonomy" id="796925"/>
    <lineage>
        <taxon>Eukaryota</taxon>
        <taxon>Fungi</taxon>
        <taxon>Fungi incertae sedis</taxon>
        <taxon>Zoopagomycota</taxon>
        <taxon>Entomophthoromycotina</taxon>
        <taxon>Entomophthoromycetes</taxon>
        <taxon>Entomophthorales</taxon>
        <taxon>Ancylistaceae</taxon>
        <taxon>Conidiobolus</taxon>
    </lineage>
</organism>
<dbReference type="Proteomes" id="UP000070444">
    <property type="component" value="Unassembled WGS sequence"/>
</dbReference>
<keyword evidence="1" id="KW-0472">Membrane</keyword>
<keyword evidence="1" id="KW-0812">Transmembrane</keyword>
<dbReference type="OrthoDB" id="2101715at2759"/>
<keyword evidence="3" id="KW-1185">Reference proteome</keyword>
<gene>
    <name evidence="2" type="ORF">CONCODRAFT_11458</name>
</gene>
<sequence length="291" mass="33952">MSFKRKELVKPYYEDYIPLGFKQVIDNYNYFIWSLSLPEQLAKLRPSWNDKINSINSELIKPLTQALSKIKTRTNKEIVIIDASSGSGALVPLLSENIKNIEDLSNTQFYLTDLKPNTSQWKPITQDYSNISFIGDSVDPTLPTNFHQNWDKSTFKLFLSHSQFNNFYAKKIIKDCLDCDEGFMIVETYQRETYYILLMLVFLPVFIWLSAPFIIRPLSLTKLFFTYIFPINIMLVVFDHVIHCTRARTLEETKNLTKGLKQGKNWQFISGSYSGLVPFTYVHYLIGTRKK</sequence>
<feature type="transmembrane region" description="Helical" evidence="1">
    <location>
        <begin position="194"/>
        <end position="215"/>
    </location>
</feature>
<dbReference type="EMBL" id="KQ964702">
    <property type="protein sequence ID" value="KXN66640.1"/>
    <property type="molecule type" value="Genomic_DNA"/>
</dbReference>
<proteinExistence type="predicted"/>